<proteinExistence type="predicted"/>
<name>A0A0G0D7T4_9BACT</name>
<protein>
    <submittedName>
        <fullName evidence="1">Uncharacterized protein</fullName>
    </submittedName>
</protein>
<dbReference type="EMBL" id="LBPO01000003">
    <property type="protein sequence ID" value="KKP59345.1"/>
    <property type="molecule type" value="Genomic_DNA"/>
</dbReference>
<evidence type="ECO:0000313" key="2">
    <source>
        <dbReference type="Proteomes" id="UP000034927"/>
    </source>
</evidence>
<evidence type="ECO:0000313" key="1">
    <source>
        <dbReference type="EMBL" id="KKP59345.1"/>
    </source>
</evidence>
<gene>
    <name evidence="1" type="ORF">UR53_C0003G0007</name>
</gene>
<comment type="caution">
    <text evidence="1">The sequence shown here is derived from an EMBL/GenBank/DDBJ whole genome shotgun (WGS) entry which is preliminary data.</text>
</comment>
<sequence length="372" mass="40856">MVNGSTQPTVLVKKADGTFVRVSLDELKNKKSVAVPTNEPVSVAPVAAPTSVSMSAPVVMPAPVVNQPVATTKLENEKSLLEEDEPLPTSLQKLSDKRLDQADTVIKKLSFVVPANWQNRLRSAIQLRLKDIRSEDEFRDISLRSIKEGGLGLTEIQAEELVNACKLTMLSQNNNQGELESLFAKRSLVGASLVRNDSEKMLPMVEPNEIPAISTPFNAFIHAPKKTVLPPAQSSAKPVELKPSPAPQFKISPRPVIKNPPMQDIIGKSITVSPVEEISRFTLTDFRRLSDKPTESANRLKQKFLNLKEEFIGLYFDGVAAWKSCPLYQDYLNAVGTAVNKKIPLANLVASGQGIKMEEIKAIIEMEKELGL</sequence>
<dbReference type="Proteomes" id="UP000034927">
    <property type="component" value="Unassembled WGS sequence"/>
</dbReference>
<dbReference type="AlphaFoldDB" id="A0A0G0D7T4"/>
<reference evidence="1 2" key="1">
    <citation type="journal article" date="2015" name="Nature">
        <title>rRNA introns, odd ribosomes, and small enigmatic genomes across a large radiation of phyla.</title>
        <authorList>
            <person name="Brown C.T."/>
            <person name="Hug L.A."/>
            <person name="Thomas B.C."/>
            <person name="Sharon I."/>
            <person name="Castelle C.J."/>
            <person name="Singh A."/>
            <person name="Wilkins M.J."/>
            <person name="Williams K.H."/>
            <person name="Banfield J.F."/>
        </authorList>
    </citation>
    <scope>NUCLEOTIDE SEQUENCE [LARGE SCALE GENOMIC DNA]</scope>
</reference>
<organism evidence="1 2">
    <name type="scientific">Candidatus Magasanikbacteria bacterium GW2011_GWC2_34_16</name>
    <dbReference type="NCBI Taxonomy" id="1619045"/>
    <lineage>
        <taxon>Bacteria</taxon>
        <taxon>Candidatus Magasanikiibacteriota</taxon>
    </lineage>
</organism>
<accession>A0A0G0D7T4</accession>